<evidence type="ECO:0008006" key="5">
    <source>
        <dbReference type="Google" id="ProtNLM"/>
    </source>
</evidence>
<dbReference type="InterPro" id="IPR005135">
    <property type="entry name" value="Endo/exonuclease/phosphatase"/>
</dbReference>
<accession>A0ABQ7MR70</accession>
<keyword evidence="4" id="KW-1185">Reference proteome</keyword>
<evidence type="ECO:0000259" key="2">
    <source>
        <dbReference type="Pfam" id="PF13966"/>
    </source>
</evidence>
<dbReference type="EMBL" id="JADBGQ010000004">
    <property type="protein sequence ID" value="KAG5401214.1"/>
    <property type="molecule type" value="Genomic_DNA"/>
</dbReference>
<dbReference type="Pfam" id="PF13966">
    <property type="entry name" value="zf-RVT"/>
    <property type="match status" value="1"/>
</dbReference>
<evidence type="ECO:0000313" key="4">
    <source>
        <dbReference type="Proteomes" id="UP000823674"/>
    </source>
</evidence>
<dbReference type="Proteomes" id="UP000823674">
    <property type="component" value="Chromosome A04"/>
</dbReference>
<dbReference type="InterPro" id="IPR036691">
    <property type="entry name" value="Endo/exonu/phosph_ase_sf"/>
</dbReference>
<reference evidence="3 4" key="1">
    <citation type="submission" date="2021-03" db="EMBL/GenBank/DDBJ databases">
        <authorList>
            <person name="King G.J."/>
            <person name="Bancroft I."/>
            <person name="Baten A."/>
            <person name="Bloomfield J."/>
            <person name="Borpatragohain P."/>
            <person name="He Z."/>
            <person name="Irish N."/>
            <person name="Irwin J."/>
            <person name="Liu K."/>
            <person name="Mauleon R.P."/>
            <person name="Moore J."/>
            <person name="Morris R."/>
            <person name="Ostergaard L."/>
            <person name="Wang B."/>
            <person name="Wells R."/>
        </authorList>
    </citation>
    <scope>NUCLEOTIDE SEQUENCE [LARGE SCALE GENOMIC DNA]</scope>
    <source>
        <strain evidence="3">R-o-18</strain>
        <tissue evidence="3">Leaf</tissue>
    </source>
</reference>
<dbReference type="PANTHER" id="PTHR33710:SF77">
    <property type="entry name" value="DNASE I-LIKE SUPERFAMILY PROTEIN"/>
    <property type="match status" value="1"/>
</dbReference>
<protein>
    <recommendedName>
        <fullName evidence="5">Reverse transcriptase zinc-binding domain-containing protein</fullName>
    </recommendedName>
</protein>
<comment type="caution">
    <text evidence="3">The sequence shown here is derived from an EMBL/GenBank/DDBJ whole genome shotgun (WGS) entry which is preliminary data.</text>
</comment>
<evidence type="ECO:0000259" key="1">
    <source>
        <dbReference type="Pfam" id="PF03372"/>
    </source>
</evidence>
<feature type="domain" description="Endonuclease/exonuclease/phosphatase" evidence="1">
    <location>
        <begin position="8"/>
        <end position="227"/>
    </location>
</feature>
<feature type="domain" description="Reverse transcriptase zinc-binding" evidence="2">
    <location>
        <begin position="502"/>
        <end position="586"/>
    </location>
</feature>
<dbReference type="InterPro" id="IPR026960">
    <property type="entry name" value="RVT-Znf"/>
</dbReference>
<dbReference type="Pfam" id="PF03372">
    <property type="entry name" value="Exo_endo_phos"/>
    <property type="match status" value="1"/>
</dbReference>
<sequence length="690" mass="79095">MSTKTFFWNVRGINETDKHLPFSQWLNVHRPIFGSILETHIKEPNLVSTMAKLCNGWNFASNHTSDDDGRIILLWKYPATVRILSQTSQLMTCEVFIPPTQKFVYTAVYASNLSEERIELWIDLINLQALDSLPWAVGGDFNQILHPSEHSSPTVNTFSSDMVEFSDCLLQMGLFDLRYQGLFNTWMNKQPDLPIAKKLDRLLVNQSWINSFPSSSALFLPHDFSDHTPCVLDLAMPLPISGTKPFKFFNYLTKHPKFLVTVEEAWVAAGSIATSLGELCWKLKSIKGVLKSLNSRNFSKIQERVIIANQHARALLPACINLNATMVSLSHRLQEGGLGCRDLVNWNTACILKLILMLFTCSGSIWVAWFKKEVLKGSLSHIWSATTKSKFSWLTNKLLKSSNLAYTWIKIRVGRGTSVRFWYDNWSPFGKLLDVISPGHTNTMGIPLSATLADIYSDGAWNIRPARSDIQIEVQSFMTTITLTDTDDSYYWEIEGKEWTRYRTGRIYYLLKNHAPTVPWWKLVWNKGGIPKHSFSAWITMLNRMPTKDRIISWGLQATPACILCSSGFESRDHLYFNCDYSWELWKPLALRCGLTPSRNWTDTISSLLTVSSPAWQRRLILLVWQLVMYSIWQERNSRIHRQIFKSGDTISKSIDRTLRNKIHSSREANPTMASNMLQFWISSSLHPTP</sequence>
<dbReference type="Gene3D" id="3.60.10.10">
    <property type="entry name" value="Endonuclease/exonuclease/phosphatase"/>
    <property type="match status" value="1"/>
</dbReference>
<evidence type="ECO:0000313" key="3">
    <source>
        <dbReference type="EMBL" id="KAG5401214.1"/>
    </source>
</evidence>
<gene>
    <name evidence="3" type="primary">A04g506110.1_BraROA</name>
    <name evidence="3" type="ORF">IGI04_015821</name>
</gene>
<organism evidence="3 4">
    <name type="scientific">Brassica rapa subsp. trilocularis</name>
    <dbReference type="NCBI Taxonomy" id="1813537"/>
    <lineage>
        <taxon>Eukaryota</taxon>
        <taxon>Viridiplantae</taxon>
        <taxon>Streptophyta</taxon>
        <taxon>Embryophyta</taxon>
        <taxon>Tracheophyta</taxon>
        <taxon>Spermatophyta</taxon>
        <taxon>Magnoliopsida</taxon>
        <taxon>eudicotyledons</taxon>
        <taxon>Gunneridae</taxon>
        <taxon>Pentapetalae</taxon>
        <taxon>rosids</taxon>
        <taxon>malvids</taxon>
        <taxon>Brassicales</taxon>
        <taxon>Brassicaceae</taxon>
        <taxon>Brassiceae</taxon>
        <taxon>Brassica</taxon>
    </lineage>
</organism>
<proteinExistence type="predicted"/>
<name>A0ABQ7MR70_BRACM</name>
<dbReference type="SUPFAM" id="SSF56219">
    <property type="entry name" value="DNase I-like"/>
    <property type="match status" value="1"/>
</dbReference>
<dbReference type="PANTHER" id="PTHR33710">
    <property type="entry name" value="BNAC02G09200D PROTEIN"/>
    <property type="match status" value="1"/>
</dbReference>